<dbReference type="PANTHER" id="PTHR42884:SF14">
    <property type="entry name" value="NEUROENDOCRINE CONVERTASE 1"/>
    <property type="match status" value="1"/>
</dbReference>
<feature type="region of interest" description="Disordered" evidence="5">
    <location>
        <begin position="413"/>
        <end position="438"/>
    </location>
</feature>
<dbReference type="RefSeq" id="WP_166331581.1">
    <property type="nucleotide sequence ID" value="NZ_CP049933.1"/>
</dbReference>
<dbReference type="InterPro" id="IPR000209">
    <property type="entry name" value="Peptidase_S8/S53_dom"/>
</dbReference>
<keyword evidence="1 4" id="KW-0645">Protease</keyword>
<dbReference type="EMBL" id="CP049933">
    <property type="protein sequence ID" value="QIM19338.1"/>
    <property type="molecule type" value="Genomic_DNA"/>
</dbReference>
<feature type="active site" description="Charge relay system" evidence="4">
    <location>
        <position position="317"/>
    </location>
</feature>
<dbReference type="PANTHER" id="PTHR42884">
    <property type="entry name" value="PROPROTEIN CONVERTASE SUBTILISIN/KEXIN-RELATED"/>
    <property type="match status" value="1"/>
</dbReference>
<keyword evidence="6" id="KW-1133">Transmembrane helix</keyword>
<dbReference type="PROSITE" id="PS51892">
    <property type="entry name" value="SUBTILASE"/>
    <property type="match status" value="1"/>
</dbReference>
<protein>
    <submittedName>
        <fullName evidence="9">S8/S53 family peptidase</fullName>
    </submittedName>
</protein>
<dbReference type="Pfam" id="PF00082">
    <property type="entry name" value="Peptidase_S8"/>
    <property type="match status" value="1"/>
</dbReference>
<dbReference type="InterPro" id="IPR036852">
    <property type="entry name" value="Peptidase_S8/S53_dom_sf"/>
</dbReference>
<dbReference type="SUPFAM" id="SSF52743">
    <property type="entry name" value="Subtilisin-like"/>
    <property type="match status" value="1"/>
</dbReference>
<organism evidence="9 10">
    <name type="scientific">Leucobacter coleopterorum</name>
    <dbReference type="NCBI Taxonomy" id="2714933"/>
    <lineage>
        <taxon>Bacteria</taxon>
        <taxon>Bacillati</taxon>
        <taxon>Actinomycetota</taxon>
        <taxon>Actinomycetes</taxon>
        <taxon>Micrococcales</taxon>
        <taxon>Microbacteriaceae</taxon>
        <taxon>Leucobacter</taxon>
    </lineage>
</organism>
<feature type="chain" id="PRO_5047230873" evidence="7">
    <location>
        <begin position="30"/>
        <end position="549"/>
    </location>
</feature>
<feature type="transmembrane region" description="Helical" evidence="6">
    <location>
        <begin position="453"/>
        <end position="477"/>
    </location>
</feature>
<comment type="similarity">
    <text evidence="4">Belongs to the peptidase S8 family.</text>
</comment>
<feature type="compositionally biased region" description="Pro residues" evidence="5">
    <location>
        <begin position="503"/>
        <end position="514"/>
    </location>
</feature>
<feature type="region of interest" description="Disordered" evidence="5">
    <location>
        <begin position="490"/>
        <end position="549"/>
    </location>
</feature>
<sequence length="549" mass="57027">MRSRRTARLIGATLVTLCVLPGIASSAAAQPLKTELPAADREAALWHTQDLKFDEIRAMGLTGKGVTIAVIDDAINLDAAELQGADIEVKGQFCKDKTTGDTEPAVTSDPALSHGTDVVSMLVGNGVASDGGLGARGIVPDAKVLFYSIGKIREAGDGCDTANPVSGKLQYKEFVGDDPELAHIGGQFKGFLGSAVALAAAQALEDGADIISISLLGDDPTDWDFVQSLAMHAGVPVVAGAHNPGMSFAIDIPFGVNGVVAVSGIDQNHEVITSGGEGGIKSEAEGASNLAVVGPGMNLLVPVNDGKWEAGISQGTSLTTPLVAGTVALGMEKYPKASGFQVLQAMIRTTGTGEQKPDPEWTDEQYGYGVVNPVGMLAVDPTQFPDVNPLFIMTASDPPCGPGVKTMDACAADRKVPSPSAEEVWPNGDPNQKGEATEPKPVVTTAAEGVGQALVWVVVGVLVLGVLATAITIPIVVSRSRKKKLAAGAMQQGWPVQQGSPEGYPPLAPQPVPEHPQGGYPQYQAPPDHPQYVPQQPRILKENTNEQRE</sequence>
<reference evidence="9 10" key="1">
    <citation type="submission" date="2020-03" db="EMBL/GenBank/DDBJ databases">
        <title>Leucobacter sp. nov., isolated from beetles.</title>
        <authorList>
            <person name="Hyun D.-W."/>
            <person name="Bae J.-W."/>
        </authorList>
    </citation>
    <scope>NUCLEOTIDE SEQUENCE [LARGE SCALE GENOMIC DNA]</scope>
    <source>
        <strain evidence="9 10">HDW9A</strain>
    </source>
</reference>
<feature type="compositionally biased region" description="Basic and acidic residues" evidence="5">
    <location>
        <begin position="539"/>
        <end position="549"/>
    </location>
</feature>
<name>A0ABX6JYP1_9MICO</name>
<evidence type="ECO:0000313" key="9">
    <source>
        <dbReference type="EMBL" id="QIM19338.1"/>
    </source>
</evidence>
<dbReference type="PRINTS" id="PR00723">
    <property type="entry name" value="SUBTILISIN"/>
</dbReference>
<evidence type="ECO:0000256" key="7">
    <source>
        <dbReference type="SAM" id="SignalP"/>
    </source>
</evidence>
<feature type="active site" description="Charge relay system" evidence="4">
    <location>
        <position position="114"/>
    </location>
</feature>
<evidence type="ECO:0000256" key="5">
    <source>
        <dbReference type="SAM" id="MobiDB-lite"/>
    </source>
</evidence>
<feature type="active site" description="Charge relay system" evidence="4">
    <location>
        <position position="72"/>
    </location>
</feature>
<feature type="compositionally biased region" description="Low complexity" evidence="5">
    <location>
        <begin position="516"/>
        <end position="526"/>
    </location>
</feature>
<gene>
    <name evidence="9" type="ORF">G7066_13535</name>
</gene>
<keyword evidence="6" id="KW-0812">Transmembrane</keyword>
<feature type="signal peptide" evidence="7">
    <location>
        <begin position="1"/>
        <end position="29"/>
    </location>
</feature>
<evidence type="ECO:0000256" key="2">
    <source>
        <dbReference type="ARBA" id="ARBA00022801"/>
    </source>
</evidence>
<dbReference type="Gene3D" id="3.40.50.200">
    <property type="entry name" value="Peptidase S8/S53 domain"/>
    <property type="match status" value="1"/>
</dbReference>
<evidence type="ECO:0000256" key="6">
    <source>
        <dbReference type="SAM" id="Phobius"/>
    </source>
</evidence>
<keyword evidence="3 4" id="KW-0720">Serine protease</keyword>
<evidence type="ECO:0000259" key="8">
    <source>
        <dbReference type="Pfam" id="PF00082"/>
    </source>
</evidence>
<accession>A0ABX6JYP1</accession>
<proteinExistence type="inferred from homology"/>
<evidence type="ECO:0000313" key="10">
    <source>
        <dbReference type="Proteomes" id="UP000503441"/>
    </source>
</evidence>
<keyword evidence="10" id="KW-1185">Reference proteome</keyword>
<keyword evidence="6" id="KW-0472">Membrane</keyword>
<evidence type="ECO:0000256" key="3">
    <source>
        <dbReference type="ARBA" id="ARBA00022825"/>
    </source>
</evidence>
<feature type="domain" description="Peptidase S8/S53" evidence="8">
    <location>
        <begin position="63"/>
        <end position="369"/>
    </location>
</feature>
<dbReference type="InterPro" id="IPR015500">
    <property type="entry name" value="Peptidase_S8_subtilisin-rel"/>
</dbReference>
<dbReference type="Proteomes" id="UP000503441">
    <property type="component" value="Chromosome"/>
</dbReference>
<evidence type="ECO:0000256" key="4">
    <source>
        <dbReference type="PROSITE-ProRule" id="PRU01240"/>
    </source>
</evidence>
<evidence type="ECO:0000256" key="1">
    <source>
        <dbReference type="ARBA" id="ARBA00022670"/>
    </source>
</evidence>
<dbReference type="CDD" id="cd00306">
    <property type="entry name" value="Peptidases_S8_S53"/>
    <property type="match status" value="1"/>
</dbReference>
<keyword evidence="7" id="KW-0732">Signal</keyword>
<keyword evidence="2 4" id="KW-0378">Hydrolase</keyword>